<dbReference type="InterPro" id="IPR029016">
    <property type="entry name" value="GAF-like_dom_sf"/>
</dbReference>
<dbReference type="GO" id="GO:0003677">
    <property type="term" value="F:DNA binding"/>
    <property type="evidence" value="ECO:0007669"/>
    <property type="project" value="InterPro"/>
</dbReference>
<gene>
    <name evidence="2" type="ORF">EV675_2262</name>
</gene>
<dbReference type="Gene3D" id="3.30.450.40">
    <property type="match status" value="1"/>
</dbReference>
<dbReference type="GO" id="GO:0008299">
    <property type="term" value="P:isoprenoid biosynthetic process"/>
    <property type="evidence" value="ECO:0007669"/>
    <property type="project" value="InterPro"/>
</dbReference>
<dbReference type="GO" id="GO:0003824">
    <property type="term" value="F:catalytic activity"/>
    <property type="evidence" value="ECO:0007669"/>
    <property type="project" value="InterPro"/>
</dbReference>
<evidence type="ECO:0000259" key="1">
    <source>
        <dbReference type="PROSITE" id="PS50930"/>
    </source>
</evidence>
<dbReference type="SUPFAM" id="SSF55781">
    <property type="entry name" value="GAF domain-like"/>
    <property type="match status" value="1"/>
</dbReference>
<dbReference type="Gene3D" id="2.40.50.1020">
    <property type="entry name" value="LytTr DNA-binding domain"/>
    <property type="match status" value="1"/>
</dbReference>
<proteinExistence type="predicted"/>
<evidence type="ECO:0000313" key="3">
    <source>
        <dbReference type="Proteomes" id="UP000292445"/>
    </source>
</evidence>
<dbReference type="Pfam" id="PF04397">
    <property type="entry name" value="LytTR"/>
    <property type="match status" value="1"/>
</dbReference>
<organism evidence="2 3">
    <name type="scientific">Pigmentiphaga kullae</name>
    <dbReference type="NCBI Taxonomy" id="151784"/>
    <lineage>
        <taxon>Bacteria</taxon>
        <taxon>Pseudomonadati</taxon>
        <taxon>Pseudomonadota</taxon>
        <taxon>Betaproteobacteria</taxon>
        <taxon>Burkholderiales</taxon>
        <taxon>Alcaligenaceae</taxon>
        <taxon>Pigmentiphaga</taxon>
    </lineage>
</organism>
<dbReference type="PANTHER" id="PTHR37299">
    <property type="entry name" value="TRANSCRIPTIONAL REGULATOR-RELATED"/>
    <property type="match status" value="1"/>
</dbReference>
<dbReference type="InterPro" id="IPR046947">
    <property type="entry name" value="LytR-like"/>
</dbReference>
<dbReference type="PROSITE" id="PS50930">
    <property type="entry name" value="HTH_LYTTR"/>
    <property type="match status" value="1"/>
</dbReference>
<dbReference type="SMART" id="SM00850">
    <property type="entry name" value="LytTR"/>
    <property type="match status" value="1"/>
</dbReference>
<dbReference type="InterPro" id="IPR003018">
    <property type="entry name" value="GAF"/>
</dbReference>
<protein>
    <submittedName>
        <fullName evidence="2">LytTR family transcriptional regulator</fullName>
    </submittedName>
</protein>
<dbReference type="PANTHER" id="PTHR37299:SF1">
    <property type="entry name" value="STAGE 0 SPORULATION PROTEIN A HOMOLOG"/>
    <property type="match status" value="1"/>
</dbReference>
<dbReference type="AlphaFoldDB" id="A0A4Q7NMG9"/>
<dbReference type="Pfam" id="PF13185">
    <property type="entry name" value="GAF_2"/>
    <property type="match status" value="1"/>
</dbReference>
<dbReference type="Proteomes" id="UP000292445">
    <property type="component" value="Unassembled WGS sequence"/>
</dbReference>
<accession>A0A4Q7NMG9</accession>
<dbReference type="PROSITE" id="PS01295">
    <property type="entry name" value="ISPD"/>
    <property type="match status" value="1"/>
</dbReference>
<dbReference type="GO" id="GO:0000156">
    <property type="term" value="F:phosphorelay response regulator activity"/>
    <property type="evidence" value="ECO:0007669"/>
    <property type="project" value="InterPro"/>
</dbReference>
<reference evidence="2 3" key="1">
    <citation type="submission" date="2019-02" db="EMBL/GenBank/DDBJ databases">
        <title>Genomic Encyclopedia of Type Strains, Phase IV (KMG-IV): sequencing the most valuable type-strain genomes for metagenomic binning, comparative biology and taxonomic classification.</title>
        <authorList>
            <person name="Goeker M."/>
        </authorList>
    </citation>
    <scope>NUCLEOTIDE SEQUENCE [LARGE SCALE GENOMIC DNA]</scope>
    <source>
        <strain evidence="2 3">K24</strain>
    </source>
</reference>
<dbReference type="RefSeq" id="WP_242621384.1">
    <property type="nucleotide sequence ID" value="NZ_SGXC01000001.1"/>
</dbReference>
<evidence type="ECO:0000313" key="2">
    <source>
        <dbReference type="EMBL" id="RZS86222.1"/>
    </source>
</evidence>
<dbReference type="EMBL" id="SGXC01000001">
    <property type="protein sequence ID" value="RZS86222.1"/>
    <property type="molecule type" value="Genomic_DNA"/>
</dbReference>
<name>A0A4Q7NMG9_9BURK</name>
<comment type="caution">
    <text evidence="2">The sequence shown here is derived from an EMBL/GenBank/DDBJ whole genome shotgun (WGS) entry which is preliminary data.</text>
</comment>
<keyword evidence="3" id="KW-1185">Reference proteome</keyword>
<dbReference type="InterPro" id="IPR007492">
    <property type="entry name" value="LytTR_DNA-bd_dom"/>
</dbReference>
<dbReference type="InterPro" id="IPR018294">
    <property type="entry name" value="ISPD_synthase_CS"/>
</dbReference>
<sequence>MDSDAPFETLERDQCAPAPALGTWVHQVALALMSRPQDEAIFLALQALGTLAQVDRAWMFEYDARALRFRNTHEWCRSGITSHVSDLQDAPVTMIAWLHRALSQRRAVMIHDVARMPRAARSVQAEMLRQQDRSVLSVPVFHEGRLRACIGFDATRAPVRWQPAQALGLFLCADLVAQARYGGTETERSRARAQLYEPLLYLRLGHGTRGLAPADILGVRSARDYSQIWLAGGGSVRDMRPLSAWAALLPQESFMRIHRTALVNLGHVKALERGASMPWTVQLRGLGQPWSVSRPYRQALRARLGV</sequence>
<feature type="domain" description="HTH LytTR-type" evidence="1">
    <location>
        <begin position="200"/>
        <end position="306"/>
    </location>
</feature>